<dbReference type="RefSeq" id="XP_040787717.1">
    <property type="nucleotide sequence ID" value="XM_040936848.1"/>
</dbReference>
<comment type="caution">
    <text evidence="8">The sequence shown here is derived from an EMBL/GenBank/DDBJ whole genome shotgun (WGS) entry which is preliminary data.</text>
</comment>
<sequence length="334" mass="36860">MAGVDIPKWMWALADDYPFAPPPPRVIPNFDHPKRVGYHSLTIALDNKRSYGYHAWDIKIRNLTKPLLVVTFVYQMFLPATVWLVKATLMFFILSAFKPIKWLRSLCWVGIITTFTFYATNFVIQVVSCRPRGGTDRVSFLAGMASRQCAGSDAAIQKMSIATGIFGVISDFYILIIPLPAVAKLQIRKKRKLGVYLIFSSGALACMASIISLIFRVRSFGSKDLLVDSMPSMASHMVELTVGLVITCIAPTAKLGRHIRNKRFQSLLGECTDEVVGPERAVRLATRRKHAPGGLSELDSMKTFGTTVDMTVTKDPCSVKDSTANASPDGTCIS</sequence>
<dbReference type="InterPro" id="IPR052337">
    <property type="entry name" value="SAT4-like"/>
</dbReference>
<dbReference type="Pfam" id="PF20684">
    <property type="entry name" value="Fung_rhodopsin"/>
    <property type="match status" value="1"/>
</dbReference>
<feature type="domain" description="Rhodopsin" evidence="7">
    <location>
        <begin position="47"/>
        <end position="254"/>
    </location>
</feature>
<keyword evidence="3 6" id="KW-1133">Transmembrane helix</keyword>
<evidence type="ECO:0000256" key="6">
    <source>
        <dbReference type="SAM" id="Phobius"/>
    </source>
</evidence>
<feature type="transmembrane region" description="Helical" evidence="6">
    <location>
        <begin position="161"/>
        <end position="183"/>
    </location>
</feature>
<gene>
    <name evidence="8" type="ORF">K460DRAFT_405425</name>
</gene>
<dbReference type="GO" id="GO:0016020">
    <property type="term" value="C:membrane"/>
    <property type="evidence" value="ECO:0007669"/>
    <property type="project" value="UniProtKB-SubCell"/>
</dbReference>
<evidence type="ECO:0000256" key="1">
    <source>
        <dbReference type="ARBA" id="ARBA00004141"/>
    </source>
</evidence>
<reference evidence="8" key="1">
    <citation type="submission" date="2020-01" db="EMBL/GenBank/DDBJ databases">
        <authorList>
            <consortium name="DOE Joint Genome Institute"/>
            <person name="Haridas S."/>
            <person name="Albert R."/>
            <person name="Binder M."/>
            <person name="Bloem J."/>
            <person name="Labutti K."/>
            <person name="Salamov A."/>
            <person name="Andreopoulos B."/>
            <person name="Baker S.E."/>
            <person name="Barry K."/>
            <person name="Bills G."/>
            <person name="Bluhm B.H."/>
            <person name="Cannon C."/>
            <person name="Castanera R."/>
            <person name="Culley D.E."/>
            <person name="Daum C."/>
            <person name="Ezra D."/>
            <person name="Gonzalez J.B."/>
            <person name="Henrissat B."/>
            <person name="Kuo A."/>
            <person name="Liang C."/>
            <person name="Lipzen A."/>
            <person name="Lutzoni F."/>
            <person name="Magnuson J."/>
            <person name="Mondo S."/>
            <person name="Nolan M."/>
            <person name="Ohm R."/>
            <person name="Pangilinan J."/>
            <person name="Park H.-J."/>
            <person name="Ramirez L."/>
            <person name="Alfaro M."/>
            <person name="Sun H."/>
            <person name="Tritt A."/>
            <person name="Yoshinaga Y."/>
            <person name="Zwiers L.-H."/>
            <person name="Turgeon B.G."/>
            <person name="Goodwin S.B."/>
            <person name="Spatafora J.W."/>
            <person name="Crous P.W."/>
            <person name="Grigoriev I.V."/>
        </authorList>
    </citation>
    <scope>NUCLEOTIDE SEQUENCE</scope>
    <source>
        <strain evidence="8">CBS 394.84</strain>
    </source>
</reference>
<keyword evidence="4 6" id="KW-0472">Membrane</keyword>
<comment type="similarity">
    <text evidence="5">Belongs to the SAT4 family.</text>
</comment>
<name>A0A9P4GH55_9PLEO</name>
<dbReference type="InterPro" id="IPR049326">
    <property type="entry name" value="Rhodopsin_dom_fungi"/>
</dbReference>
<comment type="subcellular location">
    <subcellularLocation>
        <location evidence="1">Membrane</location>
        <topology evidence="1">Multi-pass membrane protein</topology>
    </subcellularLocation>
</comment>
<evidence type="ECO:0000256" key="2">
    <source>
        <dbReference type="ARBA" id="ARBA00022692"/>
    </source>
</evidence>
<evidence type="ECO:0000256" key="5">
    <source>
        <dbReference type="ARBA" id="ARBA00038359"/>
    </source>
</evidence>
<dbReference type="GeneID" id="63854098"/>
<keyword evidence="9" id="KW-1185">Reference proteome</keyword>
<dbReference type="EMBL" id="ML976616">
    <property type="protein sequence ID" value="KAF1845154.1"/>
    <property type="molecule type" value="Genomic_DNA"/>
</dbReference>
<keyword evidence="2 6" id="KW-0812">Transmembrane</keyword>
<feature type="transmembrane region" description="Helical" evidence="6">
    <location>
        <begin position="106"/>
        <end position="127"/>
    </location>
</feature>
<evidence type="ECO:0000259" key="7">
    <source>
        <dbReference type="Pfam" id="PF20684"/>
    </source>
</evidence>
<protein>
    <recommendedName>
        <fullName evidence="7">Rhodopsin domain-containing protein</fullName>
    </recommendedName>
</protein>
<dbReference type="PANTHER" id="PTHR33048:SF158">
    <property type="entry name" value="MEMBRANE PROTEIN PTH11-LIKE, PUTATIVE-RELATED"/>
    <property type="match status" value="1"/>
</dbReference>
<feature type="transmembrane region" description="Helical" evidence="6">
    <location>
        <begin position="235"/>
        <end position="253"/>
    </location>
</feature>
<proteinExistence type="inferred from homology"/>
<evidence type="ECO:0000256" key="3">
    <source>
        <dbReference type="ARBA" id="ARBA00022989"/>
    </source>
</evidence>
<evidence type="ECO:0000256" key="4">
    <source>
        <dbReference type="ARBA" id="ARBA00023136"/>
    </source>
</evidence>
<dbReference type="AlphaFoldDB" id="A0A9P4GH55"/>
<accession>A0A9P4GH55</accession>
<feature type="transmembrane region" description="Helical" evidence="6">
    <location>
        <begin position="72"/>
        <end position="94"/>
    </location>
</feature>
<evidence type="ECO:0000313" key="8">
    <source>
        <dbReference type="EMBL" id="KAF1845154.1"/>
    </source>
</evidence>
<dbReference type="PANTHER" id="PTHR33048">
    <property type="entry name" value="PTH11-LIKE INTEGRAL MEMBRANE PROTEIN (AFU_ORTHOLOGUE AFUA_5G11245)"/>
    <property type="match status" value="1"/>
</dbReference>
<evidence type="ECO:0000313" key="9">
    <source>
        <dbReference type="Proteomes" id="UP000800039"/>
    </source>
</evidence>
<dbReference type="Proteomes" id="UP000800039">
    <property type="component" value="Unassembled WGS sequence"/>
</dbReference>
<organism evidence="8 9">
    <name type="scientific">Cucurbitaria berberidis CBS 394.84</name>
    <dbReference type="NCBI Taxonomy" id="1168544"/>
    <lineage>
        <taxon>Eukaryota</taxon>
        <taxon>Fungi</taxon>
        <taxon>Dikarya</taxon>
        <taxon>Ascomycota</taxon>
        <taxon>Pezizomycotina</taxon>
        <taxon>Dothideomycetes</taxon>
        <taxon>Pleosporomycetidae</taxon>
        <taxon>Pleosporales</taxon>
        <taxon>Pleosporineae</taxon>
        <taxon>Cucurbitariaceae</taxon>
        <taxon>Cucurbitaria</taxon>
    </lineage>
</organism>
<feature type="transmembrane region" description="Helical" evidence="6">
    <location>
        <begin position="195"/>
        <end position="215"/>
    </location>
</feature>
<dbReference type="OrthoDB" id="444631at2759"/>